<gene>
    <name evidence="7" type="ORF">M8H41_19655</name>
</gene>
<dbReference type="PANTHER" id="PTHR43820">
    <property type="entry name" value="HIGH-AFFINITY BRANCHED-CHAIN AMINO ACID TRANSPORT ATP-BINDING PROTEIN LIVF"/>
    <property type="match status" value="1"/>
</dbReference>
<dbReference type="InterPro" id="IPR017871">
    <property type="entry name" value="ABC_transporter-like_CS"/>
</dbReference>
<feature type="domain" description="ABC transporter" evidence="6">
    <location>
        <begin position="2"/>
        <end position="235"/>
    </location>
</feature>
<dbReference type="Proteomes" id="UP001176021">
    <property type="component" value="Unassembled WGS sequence"/>
</dbReference>
<evidence type="ECO:0000313" key="8">
    <source>
        <dbReference type="Proteomes" id="UP001176021"/>
    </source>
</evidence>
<dbReference type="InterPro" id="IPR030660">
    <property type="entry name" value="ABC_branched_ATPase_LivF/BraG"/>
</dbReference>
<dbReference type="RefSeq" id="WP_252469520.1">
    <property type="nucleotide sequence ID" value="NZ_JAMHFY010000010.1"/>
</dbReference>
<dbReference type="InterPro" id="IPR003593">
    <property type="entry name" value="AAA+_ATPase"/>
</dbReference>
<dbReference type="EMBL" id="JAMJEV010000020">
    <property type="protein sequence ID" value="MDO0825050.1"/>
    <property type="molecule type" value="Genomic_DNA"/>
</dbReference>
<comment type="caution">
    <text evidence="7">The sequence shown here is derived from an EMBL/GenBank/DDBJ whole genome shotgun (WGS) entry which is preliminary data.</text>
</comment>
<keyword evidence="3" id="KW-0547">Nucleotide-binding</keyword>
<proteinExistence type="inferred from homology"/>
<evidence type="ECO:0000256" key="4">
    <source>
        <dbReference type="ARBA" id="ARBA00022840"/>
    </source>
</evidence>
<accession>A0ABT8QUP2</accession>
<evidence type="ECO:0000256" key="5">
    <source>
        <dbReference type="ARBA" id="ARBA00022970"/>
    </source>
</evidence>
<dbReference type="Gene3D" id="3.40.50.300">
    <property type="entry name" value="P-loop containing nucleotide triphosphate hydrolases"/>
    <property type="match status" value="1"/>
</dbReference>
<dbReference type="InterPro" id="IPR003439">
    <property type="entry name" value="ABC_transporter-like_ATP-bd"/>
</dbReference>
<dbReference type="CDD" id="cd03224">
    <property type="entry name" value="ABC_TM1139_LivF_branched"/>
    <property type="match status" value="1"/>
</dbReference>
<dbReference type="SMART" id="SM00382">
    <property type="entry name" value="AAA"/>
    <property type="match status" value="1"/>
</dbReference>
<evidence type="ECO:0000259" key="6">
    <source>
        <dbReference type="PROSITE" id="PS50893"/>
    </source>
</evidence>
<dbReference type="GO" id="GO:0005524">
    <property type="term" value="F:ATP binding"/>
    <property type="evidence" value="ECO:0007669"/>
    <property type="project" value="UniProtKB-KW"/>
</dbReference>
<sequence>MLTLEKINVSYGSIRALHGISLEVKKGEIVALIGANGAGKSTTLRTISGLLKPSNKDSRITFKDVQIQGMLPHKIVEMGLSHVPEGRRVFPEMSVYENLLMGAHTRKGKPGQADFDRVYHHFPRLKERIKQLAGTLSGGEQQMLAMGRALMARPDLLILDEPSMGLAPMLVEEIFHIIEDINVAGTTILLVEQNAHLALEISNRAYVLETGEIVLEGLAQDLATNEDIRKSYLGE</sequence>
<keyword evidence="8" id="KW-1185">Reference proteome</keyword>
<dbReference type="Pfam" id="PF00005">
    <property type="entry name" value="ABC_tran"/>
    <property type="match status" value="1"/>
</dbReference>
<comment type="similarity">
    <text evidence="1">Belongs to the ABC transporter superfamily.</text>
</comment>
<keyword evidence="4 7" id="KW-0067">ATP-binding</keyword>
<keyword evidence="2" id="KW-0813">Transport</keyword>
<dbReference type="PIRSF" id="PIRSF039137">
    <property type="entry name" value="ABC_branched_ATPase"/>
    <property type="match status" value="1"/>
</dbReference>
<organism evidence="7 8">
    <name type="scientific">Desulfosporosinus nitroreducens</name>
    <dbReference type="NCBI Taxonomy" id="2018668"/>
    <lineage>
        <taxon>Bacteria</taxon>
        <taxon>Bacillati</taxon>
        <taxon>Bacillota</taxon>
        <taxon>Clostridia</taxon>
        <taxon>Eubacteriales</taxon>
        <taxon>Desulfitobacteriaceae</taxon>
        <taxon>Desulfosporosinus</taxon>
    </lineage>
</organism>
<dbReference type="InterPro" id="IPR027417">
    <property type="entry name" value="P-loop_NTPase"/>
</dbReference>
<protein>
    <submittedName>
        <fullName evidence="7">ABC transporter ATP-binding protein</fullName>
    </submittedName>
</protein>
<dbReference type="PANTHER" id="PTHR43820:SF4">
    <property type="entry name" value="HIGH-AFFINITY BRANCHED-CHAIN AMINO ACID TRANSPORT ATP-BINDING PROTEIN LIVF"/>
    <property type="match status" value="1"/>
</dbReference>
<dbReference type="PROSITE" id="PS00211">
    <property type="entry name" value="ABC_TRANSPORTER_1"/>
    <property type="match status" value="1"/>
</dbReference>
<dbReference type="PROSITE" id="PS50893">
    <property type="entry name" value="ABC_TRANSPORTER_2"/>
    <property type="match status" value="1"/>
</dbReference>
<evidence type="ECO:0000256" key="2">
    <source>
        <dbReference type="ARBA" id="ARBA00022448"/>
    </source>
</evidence>
<name>A0ABT8QUP2_9FIRM</name>
<dbReference type="InterPro" id="IPR052156">
    <property type="entry name" value="BCAA_Transport_ATP-bd_LivF"/>
</dbReference>
<dbReference type="SUPFAM" id="SSF52540">
    <property type="entry name" value="P-loop containing nucleoside triphosphate hydrolases"/>
    <property type="match status" value="1"/>
</dbReference>
<keyword evidence="5" id="KW-0029">Amino-acid transport</keyword>
<evidence type="ECO:0000256" key="1">
    <source>
        <dbReference type="ARBA" id="ARBA00005417"/>
    </source>
</evidence>
<evidence type="ECO:0000313" key="7">
    <source>
        <dbReference type="EMBL" id="MDO0825050.1"/>
    </source>
</evidence>
<reference evidence="7" key="1">
    <citation type="submission" date="2022-05" db="EMBL/GenBank/DDBJ databases">
        <title>Expanded diversity of anoxic marine methylotrophy in a Black Sea sulfate reducing microorganism.</title>
        <authorList>
            <person name="Fischer P.Q."/>
            <person name="Stams A.J.M."/>
            <person name="Villanueva L."/>
            <person name="Sousa D.Z."/>
        </authorList>
    </citation>
    <scope>NUCLEOTIDE SEQUENCE</scope>
    <source>
        <strain evidence="7">P130</strain>
    </source>
</reference>
<evidence type="ECO:0000256" key="3">
    <source>
        <dbReference type="ARBA" id="ARBA00022741"/>
    </source>
</evidence>